<evidence type="ECO:0000313" key="1">
    <source>
        <dbReference type="EMBL" id="KAF5448091.1"/>
    </source>
</evidence>
<comment type="caution">
    <text evidence="1">The sequence shown here is derived from an EMBL/GenBank/DDBJ whole genome shotgun (WGS) entry which is preliminary data.</text>
</comment>
<proteinExistence type="predicted"/>
<sequence length="115" mass="12523">MQHGKKLYRPFHWEFAVKEHHPCKPIHKILKTVERPFTPVTCFSGFFFGVDGSAKLGRYQAKPGIGMGEHQHPGPTIDDWSSVFTATSTSGLTGLASVGTGSFIFGDSLLTSSVV</sequence>
<organism evidence="1 2">
    <name type="scientific">Juglans regia</name>
    <name type="common">English walnut</name>
    <dbReference type="NCBI Taxonomy" id="51240"/>
    <lineage>
        <taxon>Eukaryota</taxon>
        <taxon>Viridiplantae</taxon>
        <taxon>Streptophyta</taxon>
        <taxon>Embryophyta</taxon>
        <taxon>Tracheophyta</taxon>
        <taxon>Spermatophyta</taxon>
        <taxon>Magnoliopsida</taxon>
        <taxon>eudicotyledons</taxon>
        <taxon>Gunneridae</taxon>
        <taxon>Pentapetalae</taxon>
        <taxon>rosids</taxon>
        <taxon>fabids</taxon>
        <taxon>Fagales</taxon>
        <taxon>Juglandaceae</taxon>
        <taxon>Juglans</taxon>
    </lineage>
</organism>
<dbReference type="Gramene" id="Jr13_00200_p1">
    <property type="protein sequence ID" value="cds.Jr13_00200_p1"/>
    <property type="gene ID" value="Jr13_00200"/>
</dbReference>
<accession>A0A833WXL4</accession>
<gene>
    <name evidence="1" type="ORF">F2P56_028656</name>
</gene>
<dbReference type="EMBL" id="LIHL02000013">
    <property type="protein sequence ID" value="KAF5448091.1"/>
    <property type="molecule type" value="Genomic_DNA"/>
</dbReference>
<protein>
    <submittedName>
        <fullName evidence="1">Uncharacterized protein</fullName>
    </submittedName>
</protein>
<reference evidence="1" key="2">
    <citation type="submission" date="2020-03" db="EMBL/GenBank/DDBJ databases">
        <title>Walnut 2.0.</title>
        <authorList>
            <person name="Marrano A."/>
            <person name="Britton M."/>
            <person name="Zimin A.V."/>
            <person name="Zaini P.A."/>
            <person name="Workman R."/>
            <person name="Puiu D."/>
            <person name="Bianco L."/>
            <person name="Allen B.J."/>
            <person name="Troggio M."/>
            <person name="Leslie C.A."/>
            <person name="Timp W."/>
            <person name="Dendekar A."/>
            <person name="Salzberg S.L."/>
            <person name="Neale D.B."/>
        </authorList>
    </citation>
    <scope>NUCLEOTIDE SEQUENCE</scope>
    <source>
        <tissue evidence="1">Leaves</tissue>
    </source>
</reference>
<evidence type="ECO:0000313" key="2">
    <source>
        <dbReference type="Proteomes" id="UP000619265"/>
    </source>
</evidence>
<name>A0A833WXL4_JUGRE</name>
<reference evidence="1" key="1">
    <citation type="submission" date="2015-10" db="EMBL/GenBank/DDBJ databases">
        <authorList>
            <person name="Martinez-Garcia P.J."/>
            <person name="Crepeau M.W."/>
            <person name="Puiu D."/>
            <person name="Gonzalez-Ibeas D."/>
            <person name="Whalen J."/>
            <person name="Stevens K."/>
            <person name="Paul R."/>
            <person name="Butterfield T."/>
            <person name="Britton M."/>
            <person name="Reagan R."/>
            <person name="Chakraborty S."/>
            <person name="Walawage S.L."/>
            <person name="Vasquez-Gross H.A."/>
            <person name="Cardeno C."/>
            <person name="Famula R."/>
            <person name="Pratt K."/>
            <person name="Kuruganti S."/>
            <person name="Aradhya M.K."/>
            <person name="Leslie C.A."/>
            <person name="Dandekar A.M."/>
            <person name="Salzberg S.L."/>
            <person name="Wegrzyn J.L."/>
            <person name="Langley C.H."/>
            <person name="Neale D.B."/>
        </authorList>
    </citation>
    <scope>NUCLEOTIDE SEQUENCE</scope>
    <source>
        <tissue evidence="1">Leaves</tissue>
    </source>
</reference>
<dbReference type="AlphaFoldDB" id="A0A833WXL4"/>
<dbReference type="Proteomes" id="UP000619265">
    <property type="component" value="Unassembled WGS sequence"/>
</dbReference>